<dbReference type="InterPro" id="IPR029068">
    <property type="entry name" value="Glyas_Bleomycin-R_OHBP_Dase"/>
</dbReference>
<organism evidence="2 3">
    <name type="scientific">Xanthomonas vesicatoria ATCC 35937</name>
    <dbReference type="NCBI Taxonomy" id="925775"/>
    <lineage>
        <taxon>Bacteria</taxon>
        <taxon>Pseudomonadati</taxon>
        <taxon>Pseudomonadota</taxon>
        <taxon>Gammaproteobacteria</taxon>
        <taxon>Lysobacterales</taxon>
        <taxon>Lysobacteraceae</taxon>
        <taxon>Xanthomonas</taxon>
    </lineage>
</organism>
<sequence>MLSAVVAYAAHPHDQQDDGMLNHVMVGSNDIARARAFYDAVLGDVFGAPAPVVHQAGTGHIRLFYRHAGSTFSVSEPINDESASPGNGATVGVKCDSPEQVQRFHDIAVAAGGVSIENPPGLRESSMGQTWLAYVRDPDGNKLCAIYRPA</sequence>
<dbReference type="eggNOG" id="COG0346">
    <property type="taxonomic scope" value="Bacteria"/>
</dbReference>
<reference evidence="2 3" key="1">
    <citation type="journal article" date="2011" name="BMC Genomics">
        <title>Comparative genomics reveals diversity among xanthomonads infecting tomato and pepper.</title>
        <authorList>
            <person name="Potnis N."/>
            <person name="Krasileva K."/>
            <person name="Chow V."/>
            <person name="Almeida N.F."/>
            <person name="Patil P.B."/>
            <person name="Ryan R.P."/>
            <person name="Sharlach M."/>
            <person name="Behlau F."/>
            <person name="Dow J.M."/>
            <person name="Momol M.T."/>
            <person name="White F.F."/>
            <person name="Preston J.F."/>
            <person name="Vinatzer B.A."/>
            <person name="Koebnik R."/>
            <person name="Setubal J.C."/>
            <person name="Norman D.J."/>
            <person name="Staskawicz B.J."/>
            <person name="Jones J.B."/>
        </authorList>
    </citation>
    <scope>NUCLEOTIDE SEQUENCE [LARGE SCALE GENOMIC DNA]</scope>
    <source>
        <strain evidence="2 3">ATCC 35937</strain>
    </source>
</reference>
<keyword evidence="2" id="KW-0456">Lyase</keyword>
<name>F0BE92_9XANT</name>
<dbReference type="Pfam" id="PF00903">
    <property type="entry name" value="Glyoxalase"/>
    <property type="match status" value="1"/>
</dbReference>
<dbReference type="PANTHER" id="PTHR35006">
    <property type="entry name" value="GLYOXALASE FAMILY PROTEIN (AFU_ORTHOLOGUE AFUA_5G14830)"/>
    <property type="match status" value="1"/>
</dbReference>
<feature type="domain" description="VOC" evidence="1">
    <location>
        <begin position="20"/>
        <end position="148"/>
    </location>
</feature>
<dbReference type="AlphaFoldDB" id="F0BE92"/>
<accession>F0BE92</accession>
<dbReference type="PROSITE" id="PS51819">
    <property type="entry name" value="VOC"/>
    <property type="match status" value="1"/>
</dbReference>
<gene>
    <name evidence="2" type="ORF">XVE_2519</name>
</gene>
<comment type="caution">
    <text evidence="2">The sequence shown here is derived from an EMBL/GenBank/DDBJ whole genome shotgun (WGS) entry which is preliminary data.</text>
</comment>
<dbReference type="Gene3D" id="3.10.180.10">
    <property type="entry name" value="2,3-Dihydroxybiphenyl 1,2-Dioxygenase, domain 1"/>
    <property type="match status" value="1"/>
</dbReference>
<evidence type="ECO:0000313" key="3">
    <source>
        <dbReference type="Proteomes" id="UP000003299"/>
    </source>
</evidence>
<evidence type="ECO:0000259" key="1">
    <source>
        <dbReference type="PROSITE" id="PS51819"/>
    </source>
</evidence>
<dbReference type="CDD" id="cd07262">
    <property type="entry name" value="VOC_like"/>
    <property type="match status" value="1"/>
</dbReference>
<protein>
    <submittedName>
        <fullName evidence="2">Lactoylglutathione lyase-like lyase</fullName>
    </submittedName>
</protein>
<evidence type="ECO:0000313" key="2">
    <source>
        <dbReference type="EMBL" id="EGD09187.1"/>
    </source>
</evidence>
<proteinExistence type="predicted"/>
<dbReference type="InterPro" id="IPR004360">
    <property type="entry name" value="Glyas_Fos-R_dOase_dom"/>
</dbReference>
<dbReference type="InterPro" id="IPR037523">
    <property type="entry name" value="VOC_core"/>
</dbReference>
<dbReference type="GO" id="GO:0016829">
    <property type="term" value="F:lyase activity"/>
    <property type="evidence" value="ECO:0007669"/>
    <property type="project" value="UniProtKB-KW"/>
</dbReference>
<dbReference type="PANTHER" id="PTHR35006:SF1">
    <property type="entry name" value="BLL2941 PROTEIN"/>
    <property type="match status" value="1"/>
</dbReference>
<dbReference type="SUPFAM" id="SSF54593">
    <property type="entry name" value="Glyoxalase/Bleomycin resistance protein/Dihydroxybiphenyl dioxygenase"/>
    <property type="match status" value="1"/>
</dbReference>
<dbReference type="EMBL" id="AEQV01000082">
    <property type="protein sequence ID" value="EGD09187.1"/>
    <property type="molecule type" value="Genomic_DNA"/>
</dbReference>
<dbReference type="Proteomes" id="UP000003299">
    <property type="component" value="Unassembled WGS sequence"/>
</dbReference>